<protein>
    <recommendedName>
        <fullName evidence="6">Aldose 1-epimerase</fullName>
    </recommendedName>
</protein>
<keyword evidence="3" id="KW-0106">Calcium</keyword>
<reference evidence="5" key="1">
    <citation type="journal article" date="2019" name="Int. J. Syst. Evol. Microbiol.">
        <title>The Global Catalogue of Microorganisms (GCM) 10K type strain sequencing project: providing services to taxonomists for standard genome sequencing and annotation.</title>
        <authorList>
            <consortium name="The Broad Institute Genomics Platform"/>
            <consortium name="The Broad Institute Genome Sequencing Center for Infectious Disease"/>
            <person name="Wu L."/>
            <person name="Ma J."/>
        </authorList>
    </citation>
    <scope>NUCLEOTIDE SEQUENCE [LARGE SCALE GENOMIC DNA]</scope>
    <source>
        <strain evidence="5">CGMCC 4.7466</strain>
    </source>
</reference>
<organism evidence="4 5">
    <name type="scientific">Negadavirga shengliensis</name>
    <dbReference type="NCBI Taxonomy" id="1389218"/>
    <lineage>
        <taxon>Bacteria</taxon>
        <taxon>Pseudomonadati</taxon>
        <taxon>Bacteroidota</taxon>
        <taxon>Cytophagia</taxon>
        <taxon>Cytophagales</taxon>
        <taxon>Cyclobacteriaceae</taxon>
        <taxon>Negadavirga</taxon>
    </lineage>
</organism>
<evidence type="ECO:0000256" key="3">
    <source>
        <dbReference type="ARBA" id="ARBA00022837"/>
    </source>
</evidence>
<dbReference type="Gene3D" id="2.70.98.10">
    <property type="match status" value="1"/>
</dbReference>
<keyword evidence="5" id="KW-1185">Reference proteome</keyword>
<dbReference type="InterPro" id="IPR011013">
    <property type="entry name" value="Gal_mutarotase_sf_dom"/>
</dbReference>
<dbReference type="RefSeq" id="WP_377068858.1">
    <property type="nucleotide sequence ID" value="NZ_JBHSJJ010000021.1"/>
</dbReference>
<comment type="caution">
    <text evidence="4">The sequence shown here is derived from an EMBL/GenBank/DDBJ whole genome shotgun (WGS) entry which is preliminary data.</text>
</comment>
<dbReference type="SUPFAM" id="SSF74650">
    <property type="entry name" value="Galactose mutarotase-like"/>
    <property type="match status" value="1"/>
</dbReference>
<dbReference type="EMBL" id="JBHSJJ010000021">
    <property type="protein sequence ID" value="MFC4874730.1"/>
    <property type="molecule type" value="Genomic_DNA"/>
</dbReference>
<evidence type="ECO:0000256" key="2">
    <source>
        <dbReference type="ARBA" id="ARBA00011245"/>
    </source>
</evidence>
<evidence type="ECO:0000256" key="1">
    <source>
        <dbReference type="ARBA" id="ARBA00001913"/>
    </source>
</evidence>
<gene>
    <name evidence="4" type="ORF">ACFPFU_23705</name>
</gene>
<dbReference type="Proteomes" id="UP001595818">
    <property type="component" value="Unassembled WGS sequence"/>
</dbReference>
<evidence type="ECO:0000313" key="4">
    <source>
        <dbReference type="EMBL" id="MFC4874730.1"/>
    </source>
</evidence>
<sequence length="337" mass="38210">MGENLKICSMLFLILGPLWIGFTSKNDPPQAEITNGLLDVHLYLPDREIGYYRASRFDWSGVISSLKYDGHEYFGQWFEKYDPKINDAIMGPVDEYGPLGYAEAKPGESFVKIGVGALRKVEEKGYRFMFTYDITNPGKWTVKPHKDRIAFIHELQDAAGYSYIYTKTVELVEGKPKMLISYSLENTGQKIISTNVYNHNFFVLDGEPTGPNIKLTFPYDVRVPDKGDGSMRGFGTLAHIKDRAIRFERKFNKGEQVYSSGLEGFGSSTEDNQFSLENTKTGAGVTVSGDRELEKLVFWANPSTYCAEPYIRLKLLPGEAVNYHNEYTFYTFDPGKN</sequence>
<comment type="cofactor">
    <cofactor evidence="1">
        <name>Ca(2+)</name>
        <dbReference type="ChEBI" id="CHEBI:29108"/>
    </cofactor>
</comment>
<name>A0ABV9T9Y2_9BACT</name>
<evidence type="ECO:0008006" key="6">
    <source>
        <dbReference type="Google" id="ProtNLM"/>
    </source>
</evidence>
<accession>A0ABV9T9Y2</accession>
<dbReference type="InterPro" id="IPR014718">
    <property type="entry name" value="GH-type_carb-bd"/>
</dbReference>
<proteinExistence type="predicted"/>
<evidence type="ECO:0000313" key="5">
    <source>
        <dbReference type="Proteomes" id="UP001595818"/>
    </source>
</evidence>
<comment type="subunit">
    <text evidence="2">Monomer.</text>
</comment>